<feature type="compositionally biased region" description="Basic and acidic residues" evidence="1">
    <location>
        <begin position="592"/>
        <end position="602"/>
    </location>
</feature>
<dbReference type="AlphaFoldDB" id="A0A0J0XFR2"/>
<accession>A0A0J0XFR2</accession>
<evidence type="ECO:0000259" key="2">
    <source>
        <dbReference type="PROSITE" id="PS50146"/>
    </source>
</evidence>
<proteinExistence type="predicted"/>
<dbReference type="Proteomes" id="UP000053611">
    <property type="component" value="Unassembled WGS sequence"/>
</dbReference>
<dbReference type="STRING" id="879819.A0A0J0XFR2"/>
<dbReference type="GO" id="GO:0001727">
    <property type="term" value="F:lipid kinase activity"/>
    <property type="evidence" value="ECO:0007669"/>
    <property type="project" value="TreeGrafter"/>
</dbReference>
<organism evidence="3 4">
    <name type="scientific">Cutaneotrichosporon oleaginosum</name>
    <dbReference type="NCBI Taxonomy" id="879819"/>
    <lineage>
        <taxon>Eukaryota</taxon>
        <taxon>Fungi</taxon>
        <taxon>Dikarya</taxon>
        <taxon>Basidiomycota</taxon>
        <taxon>Agaricomycotina</taxon>
        <taxon>Tremellomycetes</taxon>
        <taxon>Trichosporonales</taxon>
        <taxon>Trichosporonaceae</taxon>
        <taxon>Cutaneotrichosporon</taxon>
    </lineage>
</organism>
<dbReference type="InterPro" id="IPR016064">
    <property type="entry name" value="NAD/diacylglycerol_kinase_sf"/>
</dbReference>
<name>A0A0J0XFR2_9TREE</name>
<feature type="compositionally biased region" description="Polar residues" evidence="1">
    <location>
        <begin position="657"/>
        <end position="673"/>
    </location>
</feature>
<dbReference type="GeneID" id="28984729"/>
<dbReference type="EMBL" id="KQ087246">
    <property type="protein sequence ID" value="KLT39901.1"/>
    <property type="molecule type" value="Genomic_DNA"/>
</dbReference>
<feature type="region of interest" description="Disordered" evidence="1">
    <location>
        <begin position="150"/>
        <end position="182"/>
    </location>
</feature>
<dbReference type="SUPFAM" id="SSF111331">
    <property type="entry name" value="NAD kinase/diacylglycerol kinase-like"/>
    <property type="match status" value="1"/>
</dbReference>
<feature type="compositionally biased region" description="Low complexity" evidence="1">
    <location>
        <begin position="150"/>
        <end position="166"/>
    </location>
</feature>
<dbReference type="SMART" id="SM00046">
    <property type="entry name" value="DAGKc"/>
    <property type="match status" value="1"/>
</dbReference>
<dbReference type="RefSeq" id="XP_018276392.1">
    <property type="nucleotide sequence ID" value="XM_018424126.1"/>
</dbReference>
<evidence type="ECO:0000256" key="1">
    <source>
        <dbReference type="SAM" id="MobiDB-lite"/>
    </source>
</evidence>
<dbReference type="InterPro" id="IPR050187">
    <property type="entry name" value="Lipid_Phosphate_FormReg"/>
</dbReference>
<feature type="region of interest" description="Disordered" evidence="1">
    <location>
        <begin position="629"/>
        <end position="713"/>
    </location>
</feature>
<dbReference type="GO" id="GO:0005737">
    <property type="term" value="C:cytoplasm"/>
    <property type="evidence" value="ECO:0007669"/>
    <property type="project" value="TreeGrafter"/>
</dbReference>
<dbReference type="Gene3D" id="3.40.50.10330">
    <property type="entry name" value="Probable inorganic polyphosphate/atp-NAD kinase, domain 1"/>
    <property type="match status" value="1"/>
</dbReference>
<dbReference type="InterPro" id="IPR017438">
    <property type="entry name" value="ATP-NAD_kinase_N"/>
</dbReference>
<sequence>MSQSPIGPWPPIESIWAQAKALLGILGELASNEGSGQADKSKSGVPASYKATSLTIMSVPAIPAVPKQSVAPGYAGHGDSAASASDRSHESSTPLTLSILPLVFSISPQRCPLGPVDHLDPSCPLPPPSAPLTRSPCRRLAASPLHFWLSTRTHPPTSTSTSTSPSAPTPPKPPHPARPARQRCSPYTARLHPFLFPSTSPGPTFRAAEQVTLARPSSLLWLTFRVTGKSRPLPGRPQKSLPSSSLVSSLPTVEMASKQDIPVIIHNGKRGLLTIEDGRLDVLQLSADGRPPKQLLSAPVRLLLRAVLGPAPTGVPTSPTRKSDCESLDGAKRILDIHALVQKGAKSSHLHYTKIRMLVEPRHFADAEQWVDQLMAAAYPVTKPYRRVLLLVNPVGGKGKGMVIAKHTIIPILEAAGCKVDMRETRYRYHAEEICKEADLSKVDVIAVASGDGGYYEAFNGLAGRPDGRKALRTPIAPLPTGSACAACTNLFGPKDNFNVALATLNVIKGQPMPIDLQSVVLLPSRERRVSFLSVALGLMVDLDLGTENLRWMGDSRFVYGYIRGVVQSKSCKARITLDIVEDDKEKMAREAREAALAERGTRTLGGGTDPLQLIRGVQSLSVASQAVAKGDAYGDGHTPSSSRKTSDSPETPHVPGQNSHAEGNESSSTALMNGSAHPATEALPPVGLVKPTSSWTTVDSSERGRRASKSAASNKWQAGDSLLFLYAGLMPYPSRDLNQWPVARAGSGVIDIVLQRTAARSTLLSQASVGHTGDPYWLESMCYYKVRAYTVENLDKEKQPLFTVDGEAFEWDSFHVEVLPRAATLLALDGHYYQGEFVEQAPSVGAGKAKK</sequence>
<keyword evidence="4" id="KW-1185">Reference proteome</keyword>
<dbReference type="Pfam" id="PF00781">
    <property type="entry name" value="DAGK_cat"/>
    <property type="match status" value="1"/>
</dbReference>
<dbReference type="GO" id="GO:0016773">
    <property type="term" value="F:phosphotransferase activity, alcohol group as acceptor"/>
    <property type="evidence" value="ECO:0007669"/>
    <property type="project" value="UniProtKB-ARBA"/>
</dbReference>
<evidence type="ECO:0000313" key="3">
    <source>
        <dbReference type="EMBL" id="KLT39901.1"/>
    </source>
</evidence>
<reference evidence="3 4" key="1">
    <citation type="submission" date="2015-03" db="EMBL/GenBank/DDBJ databases">
        <title>Genomics and transcriptomics of the oil-accumulating basidiomycete yeast T. oleaginosus allow insights into substrate utilization and the diverse evolutionary trajectories of mating systems in fungi.</title>
        <authorList>
            <consortium name="DOE Joint Genome Institute"/>
            <person name="Kourist R."/>
            <person name="Kracht O."/>
            <person name="Bracharz F."/>
            <person name="Lipzen A."/>
            <person name="Nolan M."/>
            <person name="Ohm R."/>
            <person name="Grigoriev I."/>
            <person name="Sun S."/>
            <person name="Heitman J."/>
            <person name="Bruck T."/>
            <person name="Nowrousian M."/>
        </authorList>
    </citation>
    <scope>NUCLEOTIDE SEQUENCE [LARGE SCALE GENOMIC DNA]</scope>
    <source>
        <strain evidence="3 4">IBC0246</strain>
    </source>
</reference>
<gene>
    <name evidence="3" type="ORF">CC85DRAFT_288084</name>
</gene>
<dbReference type="OrthoDB" id="3853857at2759"/>
<dbReference type="GO" id="GO:0016020">
    <property type="term" value="C:membrane"/>
    <property type="evidence" value="ECO:0007669"/>
    <property type="project" value="TreeGrafter"/>
</dbReference>
<feature type="compositionally biased region" description="Pro residues" evidence="1">
    <location>
        <begin position="167"/>
        <end position="177"/>
    </location>
</feature>
<protein>
    <recommendedName>
        <fullName evidence="2">DAGKc domain-containing protein</fullName>
    </recommendedName>
</protein>
<dbReference type="InterPro" id="IPR001206">
    <property type="entry name" value="Diacylglycerol_kinase_cat_dom"/>
</dbReference>
<feature type="region of interest" description="Disordered" evidence="1">
    <location>
        <begin position="592"/>
        <end position="611"/>
    </location>
</feature>
<dbReference type="GO" id="GO:0046512">
    <property type="term" value="P:sphingosine biosynthetic process"/>
    <property type="evidence" value="ECO:0007669"/>
    <property type="project" value="TreeGrafter"/>
</dbReference>
<feature type="domain" description="DAGKc" evidence="2">
    <location>
        <begin position="383"/>
        <end position="524"/>
    </location>
</feature>
<dbReference type="PANTHER" id="PTHR12358:SF31">
    <property type="entry name" value="ACYLGLYCEROL KINASE, MITOCHONDRIAL"/>
    <property type="match status" value="1"/>
</dbReference>
<dbReference type="Gene3D" id="2.60.200.40">
    <property type="match status" value="1"/>
</dbReference>
<evidence type="ECO:0000313" key="4">
    <source>
        <dbReference type="Proteomes" id="UP000053611"/>
    </source>
</evidence>
<dbReference type="PANTHER" id="PTHR12358">
    <property type="entry name" value="SPHINGOSINE KINASE"/>
    <property type="match status" value="1"/>
</dbReference>
<dbReference type="PROSITE" id="PS50146">
    <property type="entry name" value="DAGK"/>
    <property type="match status" value="1"/>
</dbReference>